<comment type="caution">
    <text evidence="3">The sequence shown here is derived from an EMBL/GenBank/DDBJ whole genome shotgun (WGS) entry which is preliminary data.</text>
</comment>
<keyword evidence="4" id="KW-1185">Reference proteome</keyword>
<accession>A0ABW1KSC0</accession>
<proteinExistence type="predicted"/>
<keyword evidence="2" id="KW-0472">Membrane</keyword>
<name>A0ABW1KSC0_9PROT</name>
<feature type="compositionally biased region" description="Low complexity" evidence="1">
    <location>
        <begin position="97"/>
        <end position="112"/>
    </location>
</feature>
<sequence>MSKWLFRIIWIPILIVAVLFLVANRTLVPISLDPFRPDNPALSTPALPLWFWLMGMLFLGVALGAAGQWLSGRETRAQARDNRRELRAAKKELAAFAAREQTNRSDSAASDPADPPKLEATSI</sequence>
<evidence type="ECO:0000256" key="2">
    <source>
        <dbReference type="SAM" id="Phobius"/>
    </source>
</evidence>
<feature type="region of interest" description="Disordered" evidence="1">
    <location>
        <begin position="97"/>
        <end position="123"/>
    </location>
</feature>
<reference evidence="3 4" key="1">
    <citation type="submission" date="2024-09" db="EMBL/GenBank/DDBJ databases">
        <authorList>
            <person name="Zhang Z.-H."/>
        </authorList>
    </citation>
    <scope>NUCLEOTIDE SEQUENCE [LARGE SCALE GENOMIC DNA]</scope>
    <source>
        <strain evidence="3 4">HHTR114</strain>
    </source>
</reference>
<gene>
    <name evidence="3" type="ORF">ACFMB1_04390</name>
</gene>
<keyword evidence="2" id="KW-1133">Transmembrane helix</keyword>
<feature type="transmembrane region" description="Helical" evidence="2">
    <location>
        <begin position="49"/>
        <end position="70"/>
    </location>
</feature>
<dbReference type="EMBL" id="JBHPON010000001">
    <property type="protein sequence ID" value="MFC6034769.1"/>
    <property type="molecule type" value="Genomic_DNA"/>
</dbReference>
<keyword evidence="2" id="KW-0812">Transmembrane</keyword>
<dbReference type="RefSeq" id="WP_379879890.1">
    <property type="nucleotide sequence ID" value="NZ_JBHPON010000001.1"/>
</dbReference>
<protein>
    <submittedName>
        <fullName evidence="3">DUF1049 domain-containing protein</fullName>
    </submittedName>
</protein>
<evidence type="ECO:0000313" key="3">
    <source>
        <dbReference type="EMBL" id="MFC6034769.1"/>
    </source>
</evidence>
<organism evidence="3 4">
    <name type="scientific">Hyphococcus aureus</name>
    <dbReference type="NCBI Taxonomy" id="2666033"/>
    <lineage>
        <taxon>Bacteria</taxon>
        <taxon>Pseudomonadati</taxon>
        <taxon>Pseudomonadota</taxon>
        <taxon>Alphaproteobacteria</taxon>
        <taxon>Parvularculales</taxon>
        <taxon>Parvularculaceae</taxon>
        <taxon>Hyphococcus</taxon>
    </lineage>
</organism>
<evidence type="ECO:0000256" key="1">
    <source>
        <dbReference type="SAM" id="MobiDB-lite"/>
    </source>
</evidence>
<dbReference type="Proteomes" id="UP001596116">
    <property type="component" value="Unassembled WGS sequence"/>
</dbReference>
<evidence type="ECO:0000313" key="4">
    <source>
        <dbReference type="Proteomes" id="UP001596116"/>
    </source>
</evidence>